<dbReference type="Proteomes" id="UP000700800">
    <property type="component" value="Unassembled WGS sequence"/>
</dbReference>
<protein>
    <submittedName>
        <fullName evidence="1">Uncharacterized protein</fullName>
    </submittedName>
</protein>
<evidence type="ECO:0000313" key="2">
    <source>
        <dbReference type="Proteomes" id="UP000700800"/>
    </source>
</evidence>
<dbReference type="AlphaFoldDB" id="A0A928AB39"/>
<accession>A0A928AB39</accession>
<sequence length="67" mass="8080">MSLAKKCDRCGAFHNNYNEAQNPKKINAIMTLNTDKYNKYYSNKKYNLCPSCEQDFWKWLDYREEEA</sequence>
<evidence type="ECO:0000313" key="1">
    <source>
        <dbReference type="EMBL" id="MBE6164447.1"/>
    </source>
</evidence>
<comment type="caution">
    <text evidence="1">The sequence shown here is derived from an EMBL/GenBank/DDBJ whole genome shotgun (WGS) entry which is preliminary data.</text>
</comment>
<gene>
    <name evidence="1" type="ORF">E7156_03915</name>
</gene>
<name>A0A928AB39_9STRE</name>
<proteinExistence type="predicted"/>
<reference evidence="1" key="1">
    <citation type="submission" date="2019-04" db="EMBL/GenBank/DDBJ databases">
        <title>Evolution of Biomass-Degrading Anaerobic Consortia Revealed by Metagenomics.</title>
        <authorList>
            <person name="Peng X."/>
        </authorList>
    </citation>
    <scope>NUCLEOTIDE SEQUENCE</scope>
    <source>
        <strain evidence="1">SIG195</strain>
    </source>
</reference>
<dbReference type="EMBL" id="SVAF01000007">
    <property type="protein sequence ID" value="MBE6164447.1"/>
    <property type="molecule type" value="Genomic_DNA"/>
</dbReference>
<organism evidence="1 2">
    <name type="scientific">Streptococcus gallolyticus</name>
    <dbReference type="NCBI Taxonomy" id="315405"/>
    <lineage>
        <taxon>Bacteria</taxon>
        <taxon>Bacillati</taxon>
        <taxon>Bacillota</taxon>
        <taxon>Bacilli</taxon>
        <taxon>Lactobacillales</taxon>
        <taxon>Streptococcaceae</taxon>
        <taxon>Streptococcus</taxon>
    </lineage>
</organism>